<name>A0A699S213_TANCI</name>
<reference evidence="2" key="1">
    <citation type="journal article" date="2019" name="Sci. Rep.">
        <title>Draft genome of Tanacetum cinerariifolium, the natural source of mosquito coil.</title>
        <authorList>
            <person name="Yamashiro T."/>
            <person name="Shiraishi A."/>
            <person name="Satake H."/>
            <person name="Nakayama K."/>
        </authorList>
    </citation>
    <scope>NUCLEOTIDE SEQUENCE</scope>
</reference>
<sequence length="83" mass="9106">MANLQHAFTSGTQLDKASVYDTDGSVENNNHVTSVAPSMVQSWGTIETSSAHNEETHAHQEIVYRNLVDQVAQVNMVNCNMSN</sequence>
<proteinExistence type="predicted"/>
<organism evidence="2">
    <name type="scientific">Tanacetum cinerariifolium</name>
    <name type="common">Dalmatian daisy</name>
    <name type="synonym">Chrysanthemum cinerariifolium</name>
    <dbReference type="NCBI Taxonomy" id="118510"/>
    <lineage>
        <taxon>Eukaryota</taxon>
        <taxon>Viridiplantae</taxon>
        <taxon>Streptophyta</taxon>
        <taxon>Embryophyta</taxon>
        <taxon>Tracheophyta</taxon>
        <taxon>Spermatophyta</taxon>
        <taxon>Magnoliopsida</taxon>
        <taxon>eudicotyledons</taxon>
        <taxon>Gunneridae</taxon>
        <taxon>Pentapetalae</taxon>
        <taxon>asterids</taxon>
        <taxon>campanulids</taxon>
        <taxon>Asterales</taxon>
        <taxon>Asteraceae</taxon>
        <taxon>Asteroideae</taxon>
        <taxon>Anthemideae</taxon>
        <taxon>Anthemidinae</taxon>
        <taxon>Tanacetum</taxon>
    </lineage>
</organism>
<comment type="caution">
    <text evidence="2">The sequence shown here is derived from an EMBL/GenBank/DDBJ whole genome shotgun (WGS) entry which is preliminary data.</text>
</comment>
<dbReference type="AlphaFoldDB" id="A0A699S213"/>
<feature type="compositionally biased region" description="Polar residues" evidence="1">
    <location>
        <begin position="1"/>
        <end position="15"/>
    </location>
</feature>
<evidence type="ECO:0000256" key="1">
    <source>
        <dbReference type="SAM" id="MobiDB-lite"/>
    </source>
</evidence>
<gene>
    <name evidence="2" type="ORF">Tci_863430</name>
</gene>
<protein>
    <submittedName>
        <fullName evidence="2">Uncharacterized protein</fullName>
    </submittedName>
</protein>
<evidence type="ECO:0000313" key="2">
    <source>
        <dbReference type="EMBL" id="GFC91460.1"/>
    </source>
</evidence>
<accession>A0A699S213</accession>
<dbReference type="EMBL" id="BKCJ011131876">
    <property type="protein sequence ID" value="GFC91460.1"/>
    <property type="molecule type" value="Genomic_DNA"/>
</dbReference>
<feature type="region of interest" description="Disordered" evidence="1">
    <location>
        <begin position="1"/>
        <end position="22"/>
    </location>
</feature>